<organism evidence="5 6">
    <name type="scientific">Prunus yedoensis var. nudiflora</name>
    <dbReference type="NCBI Taxonomy" id="2094558"/>
    <lineage>
        <taxon>Eukaryota</taxon>
        <taxon>Viridiplantae</taxon>
        <taxon>Streptophyta</taxon>
        <taxon>Embryophyta</taxon>
        <taxon>Tracheophyta</taxon>
        <taxon>Spermatophyta</taxon>
        <taxon>Magnoliopsida</taxon>
        <taxon>eudicotyledons</taxon>
        <taxon>Gunneridae</taxon>
        <taxon>Pentapetalae</taxon>
        <taxon>rosids</taxon>
        <taxon>fabids</taxon>
        <taxon>Rosales</taxon>
        <taxon>Rosaceae</taxon>
        <taxon>Amygdaloideae</taxon>
        <taxon>Amygdaleae</taxon>
        <taxon>Prunus</taxon>
    </lineage>
</organism>
<dbReference type="InterPro" id="IPR041118">
    <property type="entry name" value="Rx_N"/>
</dbReference>
<comment type="caution">
    <text evidence="5">The sequence shown here is derived from an EMBL/GenBank/DDBJ whole genome shotgun (WGS) entry which is preliminary data.</text>
</comment>
<dbReference type="Pfam" id="PF18052">
    <property type="entry name" value="Rx_N"/>
    <property type="match status" value="1"/>
</dbReference>
<dbReference type="OrthoDB" id="1192661at2759"/>
<evidence type="ECO:0000259" key="4">
    <source>
        <dbReference type="Pfam" id="PF18052"/>
    </source>
</evidence>
<evidence type="ECO:0000256" key="1">
    <source>
        <dbReference type="ARBA" id="ARBA00022737"/>
    </source>
</evidence>
<dbReference type="CDD" id="cd14798">
    <property type="entry name" value="RX-CC_like"/>
    <property type="match status" value="1"/>
</dbReference>
<protein>
    <submittedName>
        <fullName evidence="5">Disease resistance protein RPM1-like</fullName>
    </submittedName>
</protein>
<dbReference type="EMBL" id="PJQY01003617">
    <property type="protein sequence ID" value="PQM35847.1"/>
    <property type="molecule type" value="Genomic_DNA"/>
</dbReference>
<keyword evidence="2" id="KW-0547">Nucleotide-binding</keyword>
<dbReference type="GO" id="GO:0006952">
    <property type="term" value="P:defense response"/>
    <property type="evidence" value="ECO:0007669"/>
    <property type="project" value="UniProtKB-KW"/>
</dbReference>
<dbReference type="GO" id="GO:0000166">
    <property type="term" value="F:nucleotide binding"/>
    <property type="evidence" value="ECO:0007669"/>
    <property type="project" value="UniProtKB-KW"/>
</dbReference>
<evidence type="ECO:0000256" key="3">
    <source>
        <dbReference type="ARBA" id="ARBA00022821"/>
    </source>
</evidence>
<dbReference type="InterPro" id="IPR038005">
    <property type="entry name" value="RX-like_CC"/>
</dbReference>
<dbReference type="Gene3D" id="1.20.5.4130">
    <property type="match status" value="1"/>
</dbReference>
<proteinExistence type="predicted"/>
<dbReference type="Proteomes" id="UP000250321">
    <property type="component" value="Unassembled WGS sequence"/>
</dbReference>
<keyword evidence="6" id="KW-1185">Reference proteome</keyword>
<keyword evidence="1" id="KW-0677">Repeat</keyword>
<sequence>MAETAVDIFIDKLVPLLREEGNLLRVIHKEVTSIKDLLRSMMSFLKDADAQAKRANMSSGVKTWVKQIREMASHIEDACH</sequence>
<name>A0A314UEE1_PRUYE</name>
<evidence type="ECO:0000313" key="6">
    <source>
        <dbReference type="Proteomes" id="UP000250321"/>
    </source>
</evidence>
<dbReference type="STRING" id="2094558.A0A314UEE1"/>
<keyword evidence="3" id="KW-0611">Plant defense</keyword>
<dbReference type="AlphaFoldDB" id="A0A314UEE1"/>
<evidence type="ECO:0000256" key="2">
    <source>
        <dbReference type="ARBA" id="ARBA00022741"/>
    </source>
</evidence>
<reference evidence="5 6" key="1">
    <citation type="submission" date="2018-02" db="EMBL/GenBank/DDBJ databases">
        <title>Draft genome of wild Prunus yedoensis var. nudiflora.</title>
        <authorList>
            <person name="Baek S."/>
            <person name="Kim J.-H."/>
            <person name="Choi K."/>
            <person name="Kim G.-B."/>
            <person name="Cho A."/>
            <person name="Jang H."/>
            <person name="Shin C.-H."/>
            <person name="Yu H.-J."/>
            <person name="Mun J.-H."/>
        </authorList>
    </citation>
    <scope>NUCLEOTIDE SEQUENCE [LARGE SCALE GENOMIC DNA]</scope>
    <source>
        <strain evidence="6">cv. Jeju island</strain>
        <tissue evidence="5">Leaf</tissue>
    </source>
</reference>
<gene>
    <name evidence="5" type="ORF">Pyn_03931</name>
</gene>
<accession>A0A314UEE1</accession>
<evidence type="ECO:0000313" key="5">
    <source>
        <dbReference type="EMBL" id="PQM35847.1"/>
    </source>
</evidence>
<feature type="domain" description="Disease resistance N-terminal" evidence="4">
    <location>
        <begin position="5"/>
        <end position="78"/>
    </location>
</feature>